<comment type="caution">
    <text evidence="1">The sequence shown here is derived from an EMBL/GenBank/DDBJ whole genome shotgun (WGS) entry which is preliminary data.</text>
</comment>
<keyword evidence="2" id="KW-1185">Reference proteome</keyword>
<sequence>MNEQQIQRLCQVVGPKYGLNLTHEGLVITSVNGEPTSFDASQYMPDQFIDFLTKIIGTKMKADLWNWQ</sequence>
<evidence type="ECO:0000313" key="1">
    <source>
        <dbReference type="EMBL" id="KRK94015.1"/>
    </source>
</evidence>
<dbReference type="EMBL" id="AZDV01000028">
    <property type="protein sequence ID" value="KRK94015.1"/>
    <property type="molecule type" value="Genomic_DNA"/>
</dbReference>
<dbReference type="PATRIC" id="fig|1423715.3.peg.1378"/>
<dbReference type="RefSeq" id="WP_057804730.1">
    <property type="nucleotide sequence ID" value="NZ_AZDV01000028.1"/>
</dbReference>
<protein>
    <submittedName>
        <fullName evidence="1">Uncharacterized protein</fullName>
    </submittedName>
</protein>
<dbReference type="Proteomes" id="UP000051955">
    <property type="component" value="Unassembled WGS sequence"/>
</dbReference>
<name>A0A0R1LEG6_9LACO</name>
<gene>
    <name evidence="1" type="ORF">FD25_GL001344</name>
</gene>
<reference evidence="1 2" key="1">
    <citation type="journal article" date="2015" name="Genome Announc.">
        <title>Expanding the biotechnology potential of lactobacilli through comparative genomics of 213 strains and associated genera.</title>
        <authorList>
            <person name="Sun Z."/>
            <person name="Harris H.M."/>
            <person name="McCann A."/>
            <person name="Guo C."/>
            <person name="Argimon S."/>
            <person name="Zhang W."/>
            <person name="Yang X."/>
            <person name="Jeffery I.B."/>
            <person name="Cooney J.C."/>
            <person name="Kagawa T.F."/>
            <person name="Liu W."/>
            <person name="Song Y."/>
            <person name="Salvetti E."/>
            <person name="Wrobel A."/>
            <person name="Rasinkangas P."/>
            <person name="Parkhill J."/>
            <person name="Rea M.C."/>
            <person name="O'Sullivan O."/>
            <person name="Ritari J."/>
            <person name="Douillard F.P."/>
            <person name="Paul Ross R."/>
            <person name="Yang R."/>
            <person name="Briner A.E."/>
            <person name="Felis G.E."/>
            <person name="de Vos W.M."/>
            <person name="Barrangou R."/>
            <person name="Klaenhammer T.R."/>
            <person name="Caufield P.W."/>
            <person name="Cui Y."/>
            <person name="Zhang H."/>
            <person name="O'Toole P.W."/>
        </authorList>
    </citation>
    <scope>NUCLEOTIDE SEQUENCE [LARGE SCALE GENOMIC DNA]</scope>
    <source>
        <strain evidence="1 2">DSM 19394</strain>
    </source>
</reference>
<organism evidence="1 2">
    <name type="scientific">Levilactobacillus acidifarinae DSM 19394 = JCM 15949</name>
    <dbReference type="NCBI Taxonomy" id="1423715"/>
    <lineage>
        <taxon>Bacteria</taxon>
        <taxon>Bacillati</taxon>
        <taxon>Bacillota</taxon>
        <taxon>Bacilli</taxon>
        <taxon>Lactobacillales</taxon>
        <taxon>Lactobacillaceae</taxon>
        <taxon>Levilactobacillus</taxon>
    </lineage>
</organism>
<proteinExistence type="predicted"/>
<accession>A0A0R1LEG6</accession>
<dbReference type="AlphaFoldDB" id="A0A0R1LEG6"/>
<evidence type="ECO:0000313" key="2">
    <source>
        <dbReference type="Proteomes" id="UP000051955"/>
    </source>
</evidence>
<dbReference type="OrthoDB" id="2317518at2"/>